<name>A0A437AJM6_9MICR</name>
<dbReference type="GO" id="GO:0005839">
    <property type="term" value="C:proteasome core complex"/>
    <property type="evidence" value="ECO:0007669"/>
    <property type="project" value="InterPro"/>
</dbReference>
<dbReference type="InterPro" id="IPR029055">
    <property type="entry name" value="Ntn_hydrolases_N"/>
</dbReference>
<proteinExistence type="predicted"/>
<dbReference type="Proteomes" id="UP000282876">
    <property type="component" value="Unassembled WGS sequence"/>
</dbReference>
<dbReference type="GO" id="GO:0051603">
    <property type="term" value="P:proteolysis involved in protein catabolic process"/>
    <property type="evidence" value="ECO:0007669"/>
    <property type="project" value="InterPro"/>
</dbReference>
<dbReference type="STRING" id="291195.A0A437AJM6"/>
<reference evidence="2 3" key="1">
    <citation type="submission" date="2018-10" db="EMBL/GenBank/DDBJ databases">
        <title>Draft genome sequence of the microsporidian Tubulinosema ratisbonensis.</title>
        <authorList>
            <person name="Polonais V."/>
            <person name="Peyretaillade E."/>
            <person name="Niehus S."/>
            <person name="Wawrzyniak I."/>
            <person name="Franchet A."/>
            <person name="Gaspin C."/>
            <person name="Reichstadt M."/>
            <person name="Belser C."/>
            <person name="Labadie K."/>
            <person name="Delbac F."/>
            <person name="Ferrandon D."/>
        </authorList>
    </citation>
    <scope>NUCLEOTIDE SEQUENCE [LARGE SCALE GENOMIC DNA]</scope>
    <source>
        <strain evidence="2 3">Franzen</strain>
    </source>
</reference>
<dbReference type="EMBL" id="RCSS01000564">
    <property type="protein sequence ID" value="RVD91340.1"/>
    <property type="molecule type" value="Genomic_DNA"/>
</dbReference>
<dbReference type="InterPro" id="IPR001353">
    <property type="entry name" value="Proteasome_sua/b"/>
</dbReference>
<gene>
    <name evidence="2" type="ORF">TUBRATIS_22220</name>
</gene>
<dbReference type="SUPFAM" id="SSF56235">
    <property type="entry name" value="N-terminal nucleophile aminohydrolases (Ntn hydrolases)"/>
    <property type="match status" value="1"/>
</dbReference>
<organism evidence="2 3">
    <name type="scientific">Tubulinosema ratisbonensis</name>
    <dbReference type="NCBI Taxonomy" id="291195"/>
    <lineage>
        <taxon>Eukaryota</taxon>
        <taxon>Fungi</taxon>
        <taxon>Fungi incertae sedis</taxon>
        <taxon>Microsporidia</taxon>
        <taxon>Tubulinosematoidea</taxon>
        <taxon>Tubulinosematidae</taxon>
        <taxon>Tubulinosema</taxon>
    </lineage>
</organism>
<dbReference type="Pfam" id="PF00227">
    <property type="entry name" value="Proteasome"/>
    <property type="match status" value="1"/>
</dbReference>
<dbReference type="PANTHER" id="PTHR11599">
    <property type="entry name" value="PROTEASOME SUBUNIT ALPHA/BETA"/>
    <property type="match status" value="1"/>
</dbReference>
<dbReference type="Gene3D" id="3.60.20.10">
    <property type="entry name" value="Glutamine Phosphoribosylpyrophosphate, subunit 1, domain 1"/>
    <property type="match status" value="1"/>
</dbReference>
<evidence type="ECO:0000256" key="1">
    <source>
        <dbReference type="ARBA" id="ARBA00022942"/>
    </source>
</evidence>
<evidence type="ECO:0000313" key="2">
    <source>
        <dbReference type="EMBL" id="RVD91340.1"/>
    </source>
</evidence>
<comment type="caution">
    <text evidence="2">The sequence shown here is derived from an EMBL/GenBank/DDBJ whole genome shotgun (WGS) entry which is preliminary data.</text>
</comment>
<dbReference type="AlphaFoldDB" id="A0A437AJM6"/>
<dbReference type="VEuPathDB" id="MicrosporidiaDB:TUBRATIS_22220"/>
<dbReference type="InterPro" id="IPR050115">
    <property type="entry name" value="Proteasome_alpha"/>
</dbReference>
<keyword evidence="3" id="KW-1185">Reference proteome</keyword>
<sequence length="245" mass="27463">MNFEKEKSQTVFSSDGKLEQCDNALTAAINGKLSVGASASDGCVICSLKDFSPLVVKEEVRKVFKVCDTIGMTYSGLQCDFRKVYMSACKIAEDYRDVYGKYPFVDVFTFYLSKIFQDYTQKGGQRPLGNLVLVCGPMLKKSEEYDIVTKHELISGVFQIDPYGSFKAVNAGAIGKDYPQVVKYITHRLETTDDNILTCVKALKEYAGAKITECDVDIGVYRLKDNIFTRYSLEQVKEVFDSMDS</sequence>
<keyword evidence="1 2" id="KW-0647">Proteasome</keyword>
<accession>A0A437AJM6</accession>
<dbReference type="OrthoDB" id="431557at2759"/>
<protein>
    <submittedName>
        <fullName evidence="2">Proteasome subunit alpha type-2-A</fullName>
    </submittedName>
</protein>
<evidence type="ECO:0000313" key="3">
    <source>
        <dbReference type="Proteomes" id="UP000282876"/>
    </source>
</evidence>